<dbReference type="Proteomes" id="UP001060085">
    <property type="component" value="Linkage Group LG08"/>
</dbReference>
<proteinExistence type="predicted"/>
<keyword evidence="2" id="KW-1185">Reference proteome</keyword>
<reference evidence="2" key="1">
    <citation type="journal article" date="2023" name="Nat. Plants">
        <title>Single-cell RNA sequencing provides a high-resolution roadmap for understanding the multicellular compartmentation of specialized metabolism.</title>
        <authorList>
            <person name="Sun S."/>
            <person name="Shen X."/>
            <person name="Li Y."/>
            <person name="Li Y."/>
            <person name="Wang S."/>
            <person name="Li R."/>
            <person name="Zhang H."/>
            <person name="Shen G."/>
            <person name="Guo B."/>
            <person name="Wei J."/>
            <person name="Xu J."/>
            <person name="St-Pierre B."/>
            <person name="Chen S."/>
            <person name="Sun C."/>
        </authorList>
    </citation>
    <scope>NUCLEOTIDE SEQUENCE [LARGE SCALE GENOMIC DNA]</scope>
</reference>
<accession>A0ACB9ZP72</accession>
<sequence length="70" mass="7530">MASDCEGKSAWPELLGTNGEKAIAIIQSQNPAVIAVLVPEDSDVTGDFRCDRVRVYVNKNNVITRVPSIG</sequence>
<gene>
    <name evidence="1" type="ORF">M9H77_35405</name>
</gene>
<evidence type="ECO:0000313" key="1">
    <source>
        <dbReference type="EMBL" id="KAI5649400.1"/>
    </source>
</evidence>
<protein>
    <submittedName>
        <fullName evidence="1">Uncharacterized protein</fullName>
    </submittedName>
</protein>
<comment type="caution">
    <text evidence="1">The sequence shown here is derived from an EMBL/GenBank/DDBJ whole genome shotgun (WGS) entry which is preliminary data.</text>
</comment>
<evidence type="ECO:0000313" key="2">
    <source>
        <dbReference type="Proteomes" id="UP001060085"/>
    </source>
</evidence>
<dbReference type="EMBL" id="CM044708">
    <property type="protein sequence ID" value="KAI5649400.1"/>
    <property type="molecule type" value="Genomic_DNA"/>
</dbReference>
<name>A0ACB9ZP72_CATRO</name>
<organism evidence="1 2">
    <name type="scientific">Catharanthus roseus</name>
    <name type="common">Madagascar periwinkle</name>
    <name type="synonym">Vinca rosea</name>
    <dbReference type="NCBI Taxonomy" id="4058"/>
    <lineage>
        <taxon>Eukaryota</taxon>
        <taxon>Viridiplantae</taxon>
        <taxon>Streptophyta</taxon>
        <taxon>Embryophyta</taxon>
        <taxon>Tracheophyta</taxon>
        <taxon>Spermatophyta</taxon>
        <taxon>Magnoliopsida</taxon>
        <taxon>eudicotyledons</taxon>
        <taxon>Gunneridae</taxon>
        <taxon>Pentapetalae</taxon>
        <taxon>asterids</taxon>
        <taxon>lamiids</taxon>
        <taxon>Gentianales</taxon>
        <taxon>Apocynaceae</taxon>
        <taxon>Rauvolfioideae</taxon>
        <taxon>Vinceae</taxon>
        <taxon>Catharanthinae</taxon>
        <taxon>Catharanthus</taxon>
    </lineage>
</organism>